<protein>
    <submittedName>
        <fullName evidence="1">Uncharacterized protein</fullName>
    </submittedName>
</protein>
<name>A0A6V8PZN8_9ACTN</name>
<evidence type="ECO:0000313" key="2">
    <source>
        <dbReference type="Proteomes" id="UP000561271"/>
    </source>
</evidence>
<dbReference type="Proteomes" id="UP000561271">
    <property type="component" value="Unassembled WGS sequence"/>
</dbReference>
<proteinExistence type="predicted"/>
<dbReference type="AlphaFoldDB" id="A0A6V8PZN8"/>
<organism evidence="1 2">
    <name type="scientific">Candidatus Hakubella thermalkaliphila</name>
    <dbReference type="NCBI Taxonomy" id="2754717"/>
    <lineage>
        <taxon>Bacteria</taxon>
        <taxon>Bacillati</taxon>
        <taxon>Actinomycetota</taxon>
        <taxon>Actinomycetota incertae sedis</taxon>
        <taxon>Candidatus Hakubellales</taxon>
        <taxon>Candidatus Hakubellaceae</taxon>
        <taxon>Candidatus Hakubella</taxon>
    </lineage>
</organism>
<dbReference type="EMBL" id="BLSC01000249">
    <property type="protein sequence ID" value="GFP37975.1"/>
    <property type="molecule type" value="Genomic_DNA"/>
</dbReference>
<sequence length="165" mass="18479">MLFFAVQDQPLLQKRIDIAPQAHVFRIFLEDTLNACTQITKPRWPTFLRPPIADNATWWYGNINPFSIAYAFRPRLRSRLTLGGLTFPRKPWAFGGRVSRPSLDTHTGILSSLRTTGPSGPASLPRKCSPTNTRLLSHSIASVMDLSPVTLSAQNHLTSELLRTL</sequence>
<accession>A0A6V8PZN8</accession>
<gene>
    <name evidence="1" type="ORF">HKBW3S44_01655</name>
</gene>
<reference evidence="1 2" key="1">
    <citation type="journal article" date="2020" name="Front. Microbiol.">
        <title>Single-cell genomics of novel Actinobacteria with the Wood-Ljungdahl pathway discovered in a serpentinizing system.</title>
        <authorList>
            <person name="Merino N."/>
            <person name="Kawai M."/>
            <person name="Boyd E.S."/>
            <person name="Colman D.R."/>
            <person name="McGlynn S.E."/>
            <person name="Nealson K.H."/>
            <person name="Kurokawa K."/>
            <person name="Hongoh Y."/>
        </authorList>
    </citation>
    <scope>NUCLEOTIDE SEQUENCE [LARGE SCALE GENOMIC DNA]</scope>
    <source>
        <strain evidence="1 2">S44</strain>
    </source>
</reference>
<comment type="caution">
    <text evidence="1">The sequence shown here is derived from an EMBL/GenBank/DDBJ whole genome shotgun (WGS) entry which is preliminary data.</text>
</comment>
<evidence type="ECO:0000313" key="1">
    <source>
        <dbReference type="EMBL" id="GFP37975.1"/>
    </source>
</evidence>